<reference evidence="3 5" key="3">
    <citation type="submission" date="2018-08" db="EMBL/GenBank/DDBJ databases">
        <title>A genome reference for cultivated species of the human gut microbiota.</title>
        <authorList>
            <person name="Zou Y."/>
            <person name="Xue W."/>
            <person name="Luo G."/>
        </authorList>
    </citation>
    <scope>NUCLEOTIDE SEQUENCE [LARGE SCALE GENOMIC DNA]</scope>
    <source>
        <strain evidence="3 5">AF14-26</strain>
    </source>
</reference>
<dbReference type="EMBL" id="JMZZ02000156">
    <property type="protein sequence ID" value="KFX73826.1"/>
    <property type="molecule type" value="Genomic_DNA"/>
</dbReference>
<protein>
    <submittedName>
        <fullName evidence="1">Uncharacterized protein</fullName>
    </submittedName>
</protein>
<dbReference type="AlphaFoldDB" id="A0A0I9S839"/>
<dbReference type="EMBL" id="CP036553">
    <property type="protein sequence ID" value="QCQ38358.1"/>
    <property type="molecule type" value="Genomic_DNA"/>
</dbReference>
<proteinExistence type="predicted"/>
<dbReference type="Proteomes" id="UP000028294">
    <property type="component" value="Chromosome"/>
</dbReference>
<accession>A0A0I9S839</accession>
<dbReference type="Proteomes" id="UP000286270">
    <property type="component" value="Unassembled WGS sequence"/>
</dbReference>
<reference evidence="2 4" key="4">
    <citation type="submission" date="2019-03" db="EMBL/GenBank/DDBJ databases">
        <title>Complete genome assembly of MDR B. fragilis.</title>
        <authorList>
            <person name="Sydenham T.V."/>
            <person name="Hasman H."/>
            <person name="Justesen U.S."/>
        </authorList>
    </citation>
    <scope>NUCLEOTIDE SEQUENCE [LARGE SCALE GENOMIC DNA]</scope>
    <source>
        <strain evidence="2 4">DCMOUH0067B</strain>
    </source>
</reference>
<evidence type="ECO:0000313" key="5">
    <source>
        <dbReference type="Proteomes" id="UP000286270"/>
    </source>
</evidence>
<gene>
    <name evidence="3" type="ORF">DWW08_13125</name>
    <name evidence="1" type="ORF">EE52_0215440</name>
    <name evidence="2" type="ORF">IA74_020855</name>
</gene>
<dbReference type="EMBL" id="QRZH01000010">
    <property type="protein sequence ID" value="RGV52727.1"/>
    <property type="molecule type" value="Genomic_DNA"/>
</dbReference>
<organism evidence="1">
    <name type="scientific">Bacteroides fragilis</name>
    <dbReference type="NCBI Taxonomy" id="817"/>
    <lineage>
        <taxon>Bacteria</taxon>
        <taxon>Pseudomonadati</taxon>
        <taxon>Bacteroidota</taxon>
        <taxon>Bacteroidia</taxon>
        <taxon>Bacteroidales</taxon>
        <taxon>Bacteroidaceae</taxon>
        <taxon>Bacteroides</taxon>
    </lineage>
</organism>
<reference evidence="1" key="2">
    <citation type="submission" date="2014-07" db="EMBL/GenBank/DDBJ databases">
        <title>Genetics and epidemiology of antimicrobial resistance in B. fragilis group.</title>
        <authorList>
            <person name="Sydenham T.V."/>
            <person name="Hasman H."/>
            <person name="Kemp M."/>
            <person name="Justesen U.S."/>
        </authorList>
    </citation>
    <scope>NUCLEOTIDE SEQUENCE [LARGE SCALE GENOMIC DNA]</scope>
    <source>
        <strain evidence="1">DCMOUH0018B</strain>
    </source>
</reference>
<dbReference type="PATRIC" id="fig|817.53.peg.3185"/>
<evidence type="ECO:0000313" key="3">
    <source>
        <dbReference type="EMBL" id="RGV52727.1"/>
    </source>
</evidence>
<reference evidence="1" key="1">
    <citation type="book" date="2014" name="THE 24TH EUROPEAN CONGRESS OF CLINICAL MICROBIOLOGY AND INFECTIOUS DISEASES" publisher="ECCMID 2014" city="Barcelona, Spain">
        <title>Identification of resistance genes in three multidrug-resistant Bacteroides fragilis isolates by whole genome sequencing.</title>
        <editorList>
            <person name="Unknown"/>
            <person name="A."/>
        </editorList>
        <authorList>
            <person name="Sydenham T.V."/>
            <person name="Hasman H."/>
            <person name="Wang M."/>
            <person name="Soki J."/>
            <person name="Nagy E."/>
            <person name="Justesen U.S."/>
        </authorList>
    </citation>
    <scope>NUCLEOTIDE SEQUENCE</scope>
    <source>
        <strain evidence="1">DCMOUH0018B</strain>
    </source>
</reference>
<evidence type="ECO:0000313" key="2">
    <source>
        <dbReference type="EMBL" id="QCQ38358.1"/>
    </source>
</evidence>
<name>A0A0I9S839_BACFG</name>
<evidence type="ECO:0000313" key="4">
    <source>
        <dbReference type="Proteomes" id="UP000028294"/>
    </source>
</evidence>
<sequence>MKLVFEDPEEILEVCNKIYSTKEDRIVIQRERNQLLTFALRNAVSLDTFDPDKPFIPHLTHQLCRAYDFRSIYRPQQSVSEEYIERELFKLWNEMKEKNNEETLQKA</sequence>
<evidence type="ECO:0000313" key="1">
    <source>
        <dbReference type="EMBL" id="KFX73826.1"/>
    </source>
</evidence>